<dbReference type="SUPFAM" id="SSF56672">
    <property type="entry name" value="DNA/RNA polymerases"/>
    <property type="match status" value="1"/>
</dbReference>
<dbReference type="PROSITE" id="PS50878">
    <property type="entry name" value="RT_POL"/>
    <property type="match status" value="1"/>
</dbReference>
<gene>
    <name evidence="2" type="ORF">CK203_103896</name>
</gene>
<dbReference type="PANTHER" id="PTHR33116">
    <property type="entry name" value="REVERSE TRANSCRIPTASE ZINC-BINDING DOMAIN-CONTAINING PROTEIN-RELATED-RELATED"/>
    <property type="match status" value="1"/>
</dbReference>
<dbReference type="InterPro" id="IPR043502">
    <property type="entry name" value="DNA/RNA_pol_sf"/>
</dbReference>
<feature type="domain" description="Reverse transcriptase" evidence="1">
    <location>
        <begin position="1"/>
        <end position="157"/>
    </location>
</feature>
<accession>A0A438E4U5</accession>
<comment type="caution">
    <text evidence="2">The sequence shown here is derived from an EMBL/GenBank/DDBJ whole genome shotgun (WGS) entry which is preliminary data.</text>
</comment>
<evidence type="ECO:0000259" key="1">
    <source>
        <dbReference type="PROSITE" id="PS50878"/>
    </source>
</evidence>
<organism evidence="2 3">
    <name type="scientific">Vitis vinifera</name>
    <name type="common">Grape</name>
    <dbReference type="NCBI Taxonomy" id="29760"/>
    <lineage>
        <taxon>Eukaryota</taxon>
        <taxon>Viridiplantae</taxon>
        <taxon>Streptophyta</taxon>
        <taxon>Embryophyta</taxon>
        <taxon>Tracheophyta</taxon>
        <taxon>Spermatophyta</taxon>
        <taxon>Magnoliopsida</taxon>
        <taxon>eudicotyledons</taxon>
        <taxon>Gunneridae</taxon>
        <taxon>Pentapetalae</taxon>
        <taxon>rosids</taxon>
        <taxon>Vitales</taxon>
        <taxon>Vitaceae</taxon>
        <taxon>Viteae</taxon>
        <taxon>Vitis</taxon>
    </lineage>
</organism>
<dbReference type="PANTHER" id="PTHR33116:SF78">
    <property type="entry name" value="OS12G0587133 PROTEIN"/>
    <property type="match status" value="1"/>
</dbReference>
<evidence type="ECO:0000313" key="3">
    <source>
        <dbReference type="Proteomes" id="UP000288805"/>
    </source>
</evidence>
<dbReference type="InterPro" id="IPR000477">
    <property type="entry name" value="RT_dom"/>
</dbReference>
<proteinExistence type="predicted"/>
<dbReference type="AlphaFoldDB" id="A0A438E4U5"/>
<evidence type="ECO:0000313" key="2">
    <source>
        <dbReference type="EMBL" id="RVW42692.1"/>
    </source>
</evidence>
<name>A0A438E4U5_VITVI</name>
<dbReference type="Proteomes" id="UP000288805">
    <property type="component" value="Unassembled WGS sequence"/>
</dbReference>
<reference evidence="2 3" key="1">
    <citation type="journal article" date="2018" name="PLoS Genet.">
        <title>Population sequencing reveals clonal diversity and ancestral inbreeding in the grapevine cultivar Chardonnay.</title>
        <authorList>
            <person name="Roach M.J."/>
            <person name="Johnson D.L."/>
            <person name="Bohlmann J."/>
            <person name="van Vuuren H.J."/>
            <person name="Jones S.J."/>
            <person name="Pretorius I.S."/>
            <person name="Schmidt S.A."/>
            <person name="Borneman A.R."/>
        </authorList>
    </citation>
    <scope>NUCLEOTIDE SEQUENCE [LARGE SCALE GENOMIC DNA]</scope>
    <source>
        <strain evidence="3">cv. Chardonnay</strain>
        <tissue evidence="2">Leaf</tissue>
    </source>
</reference>
<protein>
    <recommendedName>
        <fullName evidence="1">Reverse transcriptase domain-containing protein</fullName>
    </recommendedName>
</protein>
<sequence length="370" mass="42414">MEKMSFGAKWVRWMRWCISSIRFSILINGTPIGFFASSRGLRQGDPLSPFLFILAMEAFSSILKKALEGGFIQGFLAYGRRRVGRAVSHLLFGDSNKEHLEVLSWAFMWFKAIFGLKINMDKSELIPVEEVSNIEDLARVLGCKVCSLPSTYLGLSLGAPFKSVHAWDVVEERFQRRLALWKRHYLSKGGRLTLLKGTLSSLPIYFMSLFVIPYKASLSLEVGDGKRVRFWKDRWCGEEPLAMTFPKPFSIAPDKEAWINDWELGEVEGLLRRLQGHMINGGVEDAIVWWLAKGGTFSVKSYYFSLVGCYPKGFPTSLVWNPWVLMKNALITWWGAFVGKKRKKAWKVAPCAYFRHYGRREIKELLKILN</sequence>
<dbReference type="Pfam" id="PF00078">
    <property type="entry name" value="RVT_1"/>
    <property type="match status" value="1"/>
</dbReference>
<dbReference type="EMBL" id="QGNW01001396">
    <property type="protein sequence ID" value="RVW42692.1"/>
    <property type="molecule type" value="Genomic_DNA"/>
</dbReference>